<dbReference type="InterPro" id="IPR046373">
    <property type="entry name" value="Acyl-CoA_Oxase/DH_mid-dom_sf"/>
</dbReference>
<dbReference type="RefSeq" id="WP_092667833.1">
    <property type="nucleotide sequence ID" value="NZ_FOAW01000011.1"/>
</dbReference>
<evidence type="ECO:0000313" key="3">
    <source>
        <dbReference type="EMBL" id="SEL56872.1"/>
    </source>
</evidence>
<dbReference type="InterPro" id="IPR037069">
    <property type="entry name" value="AcylCoA_DH/ox_N_sf"/>
</dbReference>
<dbReference type="Proteomes" id="UP000198677">
    <property type="component" value="Unassembled WGS sequence"/>
</dbReference>
<organism evidence="3 4">
    <name type="scientific">Rhodococcus maanshanensis</name>
    <dbReference type="NCBI Taxonomy" id="183556"/>
    <lineage>
        <taxon>Bacteria</taxon>
        <taxon>Bacillati</taxon>
        <taxon>Actinomycetota</taxon>
        <taxon>Actinomycetes</taxon>
        <taxon>Mycobacteriales</taxon>
        <taxon>Nocardiaceae</taxon>
        <taxon>Rhodococcus</taxon>
    </lineage>
</organism>
<keyword evidence="4" id="KW-1185">Reference proteome</keyword>
<evidence type="ECO:0000256" key="1">
    <source>
        <dbReference type="SAM" id="MobiDB-lite"/>
    </source>
</evidence>
<dbReference type="Gene3D" id="2.40.110.10">
    <property type="entry name" value="Butyryl-CoA Dehydrogenase, subunit A, domain 2"/>
    <property type="match status" value="1"/>
</dbReference>
<name>A0A1H7R9R9_9NOCA</name>
<dbReference type="GO" id="GO:0003995">
    <property type="term" value="F:acyl-CoA dehydrogenase activity"/>
    <property type="evidence" value="ECO:0007669"/>
    <property type="project" value="TreeGrafter"/>
</dbReference>
<reference evidence="4" key="1">
    <citation type="submission" date="2016-10" db="EMBL/GenBank/DDBJ databases">
        <authorList>
            <person name="Varghese N."/>
            <person name="Submissions S."/>
        </authorList>
    </citation>
    <scope>NUCLEOTIDE SEQUENCE [LARGE SCALE GENOMIC DNA]</scope>
    <source>
        <strain evidence="4">DSM 44675</strain>
    </source>
</reference>
<dbReference type="PIRSF" id="PIRSF016578">
    <property type="entry name" value="HsaA"/>
    <property type="match status" value="1"/>
</dbReference>
<dbReference type="SUPFAM" id="SSF47203">
    <property type="entry name" value="Acyl-CoA dehydrogenase C-terminal domain-like"/>
    <property type="match status" value="1"/>
</dbReference>
<protein>
    <submittedName>
        <fullName evidence="3">Acyl-CoA dehydrogenase</fullName>
    </submittedName>
</protein>
<dbReference type="PANTHER" id="PTHR43884:SF12">
    <property type="entry name" value="ISOVALERYL-COA DEHYDROGENASE, MITOCHONDRIAL-RELATED"/>
    <property type="match status" value="1"/>
</dbReference>
<feature type="region of interest" description="Disordered" evidence="1">
    <location>
        <begin position="20"/>
        <end position="45"/>
    </location>
</feature>
<feature type="domain" description="Acyl-CoA dehydrogenase/oxidase N-terminal" evidence="2">
    <location>
        <begin position="66"/>
        <end position="156"/>
    </location>
</feature>
<dbReference type="Pfam" id="PF02771">
    <property type="entry name" value="Acyl-CoA_dh_N"/>
    <property type="match status" value="1"/>
</dbReference>
<dbReference type="OrthoDB" id="2986495at2"/>
<evidence type="ECO:0000313" key="4">
    <source>
        <dbReference type="Proteomes" id="UP000198677"/>
    </source>
</evidence>
<sequence>MPASIRIGQDESGIEFLGQPRREPNRAGVGSAATVMDSRRPSVRGRDAAAPAGALRGLDECVRVAAVWADEVDRDARFPAEAVAALRSAGMLGAVVPTALGGGGLSLTQLAAITRTLGRSCGSTAMIFAMHQAQVLSVVRHGRSESMRALLAAIAANQLLVTSATTEIDVRGGIRSSGCAVEHRDGRVRLAKTAPVIAYGAYADVVMVTARRTPAGAPNDQVVLACPRSEMRLTAVGTWDTIGFRGTRSPGFRLAVDTGTGALLDDPYAEISARTMLPAAHVLWSAAWLGIADAALLRARRSVQTARRRSAGPPPLSAIRLAELVIAHQQLVDTVLGAAARFEFLARNPAAVSPVGVVLEFNAVKVSASALLIDLVGRARTICGFAGTLPDHDPAMSRHLRDAYGTAVMVSNDRILSHDSQLALLREGH</sequence>
<dbReference type="Gene3D" id="1.10.540.10">
    <property type="entry name" value="Acyl-CoA dehydrogenase/oxidase, N-terminal domain"/>
    <property type="match status" value="1"/>
</dbReference>
<dbReference type="InterPro" id="IPR009100">
    <property type="entry name" value="AcylCoA_DH/oxidase_NM_dom_sf"/>
</dbReference>
<evidence type="ECO:0000259" key="2">
    <source>
        <dbReference type="Pfam" id="PF02771"/>
    </source>
</evidence>
<gene>
    <name evidence="3" type="ORF">SAMN05444583_1118</name>
</gene>
<dbReference type="Gene3D" id="1.20.140.10">
    <property type="entry name" value="Butyryl-CoA Dehydrogenase, subunit A, domain 3"/>
    <property type="match status" value="1"/>
</dbReference>
<dbReference type="PANTHER" id="PTHR43884">
    <property type="entry name" value="ACYL-COA DEHYDROGENASE"/>
    <property type="match status" value="1"/>
</dbReference>
<proteinExistence type="predicted"/>
<dbReference type="AlphaFoldDB" id="A0A1H7R9R9"/>
<accession>A0A1H7R9R9</accession>
<dbReference type="InterPro" id="IPR013786">
    <property type="entry name" value="AcylCoA_DH/ox_N"/>
</dbReference>
<dbReference type="EMBL" id="FOAW01000011">
    <property type="protein sequence ID" value="SEL56872.1"/>
    <property type="molecule type" value="Genomic_DNA"/>
</dbReference>
<dbReference type="InterPro" id="IPR036250">
    <property type="entry name" value="AcylCo_DH-like_C"/>
</dbReference>
<dbReference type="SUPFAM" id="SSF56645">
    <property type="entry name" value="Acyl-CoA dehydrogenase NM domain-like"/>
    <property type="match status" value="1"/>
</dbReference>
<dbReference type="GO" id="GO:0050660">
    <property type="term" value="F:flavin adenine dinucleotide binding"/>
    <property type="evidence" value="ECO:0007669"/>
    <property type="project" value="InterPro"/>
</dbReference>